<dbReference type="AlphaFoldDB" id="A0A2P6NDV0"/>
<dbReference type="EMBL" id="MDYQ01000110">
    <property type="protein sequence ID" value="PRP82143.1"/>
    <property type="molecule type" value="Genomic_DNA"/>
</dbReference>
<protein>
    <submittedName>
        <fullName evidence="2">Uncharacterized protein</fullName>
    </submittedName>
</protein>
<proteinExistence type="predicted"/>
<dbReference type="InParanoid" id="A0A2P6NDV0"/>
<dbReference type="Proteomes" id="UP000241769">
    <property type="component" value="Unassembled WGS sequence"/>
</dbReference>
<gene>
    <name evidence="2" type="ORF">PROFUN_10351</name>
</gene>
<feature type="region of interest" description="Disordered" evidence="1">
    <location>
        <begin position="1"/>
        <end position="22"/>
    </location>
</feature>
<organism evidence="2 3">
    <name type="scientific">Planoprotostelium fungivorum</name>
    <dbReference type="NCBI Taxonomy" id="1890364"/>
    <lineage>
        <taxon>Eukaryota</taxon>
        <taxon>Amoebozoa</taxon>
        <taxon>Evosea</taxon>
        <taxon>Variosea</taxon>
        <taxon>Cavosteliida</taxon>
        <taxon>Cavosteliaceae</taxon>
        <taxon>Planoprotostelium</taxon>
    </lineage>
</organism>
<evidence type="ECO:0000313" key="3">
    <source>
        <dbReference type="Proteomes" id="UP000241769"/>
    </source>
</evidence>
<reference evidence="2 3" key="1">
    <citation type="journal article" date="2018" name="Genome Biol. Evol.">
        <title>Multiple Roots of Fruiting Body Formation in Amoebozoa.</title>
        <authorList>
            <person name="Hillmann F."/>
            <person name="Forbes G."/>
            <person name="Novohradska S."/>
            <person name="Ferling I."/>
            <person name="Riege K."/>
            <person name="Groth M."/>
            <person name="Westermann M."/>
            <person name="Marz M."/>
            <person name="Spaller T."/>
            <person name="Winckler T."/>
            <person name="Schaap P."/>
            <person name="Glockner G."/>
        </authorList>
    </citation>
    <scope>NUCLEOTIDE SEQUENCE [LARGE SCALE GENOMIC DNA]</scope>
    <source>
        <strain evidence="2 3">Jena</strain>
    </source>
</reference>
<accession>A0A2P6NDV0</accession>
<keyword evidence="3" id="KW-1185">Reference proteome</keyword>
<evidence type="ECO:0000256" key="1">
    <source>
        <dbReference type="SAM" id="MobiDB-lite"/>
    </source>
</evidence>
<name>A0A2P6NDV0_9EUKA</name>
<sequence length="248" mass="27358">MKYSCGNLGKVESQSEEDKDEPMSLFSQIDSSFVLYRFSVITWDVSKRHSNSCDRSHAQYAAAWRAYNAFSRHCHMCNFNKGMLHHSFSIAPAQSTKECALSVTCRQTSTASSHGNKQEIELCFCTCLQHNEAATVKSSNKMSDRFPPIRGSSKDTVGTSAATCGSIAHHAETVTTHTTPVVDVVHAAQVPNMAPSAVAQPPVILTELDLLTIRQVGNLYAASRGTELLSKQTRLLRRKVKQGHDHFQ</sequence>
<evidence type="ECO:0000313" key="2">
    <source>
        <dbReference type="EMBL" id="PRP82143.1"/>
    </source>
</evidence>
<comment type="caution">
    <text evidence="2">The sequence shown here is derived from an EMBL/GenBank/DDBJ whole genome shotgun (WGS) entry which is preliminary data.</text>
</comment>
<dbReference type="STRING" id="1890364.A0A2P6NDV0"/>